<feature type="compositionally biased region" description="Acidic residues" evidence="1">
    <location>
        <begin position="299"/>
        <end position="311"/>
    </location>
</feature>
<gene>
    <name evidence="2" type="ORF">M5K25_017853</name>
</gene>
<comment type="caution">
    <text evidence="2">The sequence shown here is derived from an EMBL/GenBank/DDBJ whole genome shotgun (WGS) entry which is preliminary data.</text>
</comment>
<sequence>MFTEGLDPHAIQWIQERTDQVHNIRNDGLDFTIPPPEKFQSGHQPDNAVPLSHKIPVDVSSDTEKEIYGILDSSSPQNIHSQGEIPNGATGFARQHHYGSDGYLNLSSFADAVGQSVGQLWKEGRMSDCTNEEEERSSEACGSSSILGRMGIGEGAGLRDGTRGGYAADSNSSKGQHSSNESISADKRMVGGMMMSPIKIPWFCHPGPSWCLVYLVRGGSRPNLTEGSLSAAMGFNAIGEHTGAGHNHNVVMTFGGESPGSEGPGRLLSACTSVADPVAWRCTVVICLFIQFGEKLIEEEEGDEGEEEEEERERKEEEMGENLEGGRRGRKKMEKEKNEGRRRRRRMEEEGKKKEKKKIEVYLAWRKGERPAAWIVGEPKGAAVLRGLGQQYGPLGETGKHDYSAVILGQQPGISHREESWGKWLGKGSAKVAGNLGQGLARLKVDWAGWELVQTREIRTMASSFECWDDGGSNRESSRAKEQSGGGVELRGSSGVKSGQILDNTRSLPDKDLVLGELQKSVDSNHLYWTAVSGKWDSNLPRQRGLGQQYGPLGETGQQDYSAVILGQQPGISNREESWGKWLGKGSAKAAGNLGFPVDTPSVPPCHGSNHEINQAMGPATNGSNHEINRAMGPATNLTAYDASHMAAFNIYSTQNGTSSRTNSGSKKTNGDVRYPSVGSETSAPLKFLPLKVPNFHACEQGPWYSVIAYDACVRLCLHLWARGCMDAPIFLENECSLLRSSFGLQKILLQSEEELLEKRSSEPFEGTEIKQKRIFGKLTVQGMNFFLAHQYFCFENHHYHGSHIMSLDIPSCCNLMPLRRPIVKLCLFRHHMSNCQSTFSSRLASLRRVRVLPCMPANSSFSNQSRAYMQASTQYIKRVPGLHKTRVNSLCNACTCEVVQESYFCLLRVRSLAEEDMIRLQVGSGEKHAFFPDSMGDDLIVEVHDSKGKILGQVVVKLANIAEDPSDKVRWWSIYREPENEFVGRIQLYVNYSTTKNEINSLKCVSVAETVAYDILLEVAMKVQNIQQRNLLLHGPWKWLLTEFTSYYGVSDAYTRLRYLSYILDVATPTADCLTLVLDLLAPVLLKTGDKKALSHQENRILGEIEVQIENLLALVFENYKALDESLPSGIVEVFQSSTSTPAAALAPAINLYKLLHDILSPEAQLKLCSYFQVAAKKISRRQLFETDEFIENSVEGTSASSNGGPVMETVTLNTAYEKMKNLCLNIRNEIFTDIEINDQHVLPSFVDLKNISASIYSVELCNRLREFLIACPPTSPSPHVVDLVIAASDIQKDLINWNICHVKGGVDAKELFHLYIIIWIQDKRLQLLESCKQDKVKWSASGTQHLTTPFVDEIYDLLRNTLKEYDVIICRWPEYTSPLENVIADVEKSVIEALERQYADALAPLKDALSPKKFGLKYVQKLAKRSYLGPYTVHDDLGLLLNSIKRMLDVLHPNVEEQFKSWASYVPAGVNNSVGEHLSEVTVTLRAKFRIYLQAIVEKLVENSHSQSATKLKKIIRYSKDFMAESDIRNRMQPLKDQLVEIIYHLHTIFEIHVFVSLCRCFWDRLGQDVLTCLEDKKNRSWYKSARVTVSILNDTFASQMQQLLANVVQKDMEPPSSIMEVRSVLCKDAPSHRDSNFYY</sequence>
<evidence type="ECO:0000313" key="3">
    <source>
        <dbReference type="Proteomes" id="UP001552299"/>
    </source>
</evidence>
<name>A0ABD0UNI7_DENTH</name>
<dbReference type="PANTHER" id="PTHR31110">
    <property type="entry name" value="PESTICIDAL CRYSTAL CRY8BA PROTEIN"/>
    <property type="match status" value="1"/>
</dbReference>
<dbReference type="PANTHER" id="PTHR31110:SF2">
    <property type="entry name" value="PESTICIDAL CRYSTAL CRY8BA PROTEIN"/>
    <property type="match status" value="1"/>
</dbReference>
<evidence type="ECO:0000313" key="2">
    <source>
        <dbReference type="EMBL" id="KAL0911916.1"/>
    </source>
</evidence>
<proteinExistence type="predicted"/>
<feature type="region of interest" description="Disordered" evidence="1">
    <location>
        <begin position="127"/>
        <end position="182"/>
    </location>
</feature>
<protein>
    <recommendedName>
        <fullName evidence="4">Pesticidal crystal cry8Ba protein</fullName>
    </recommendedName>
</protein>
<organism evidence="2 3">
    <name type="scientific">Dendrobium thyrsiflorum</name>
    <name type="common">Pinecone-like raceme dendrobium</name>
    <name type="synonym">Orchid</name>
    <dbReference type="NCBI Taxonomy" id="117978"/>
    <lineage>
        <taxon>Eukaryota</taxon>
        <taxon>Viridiplantae</taxon>
        <taxon>Streptophyta</taxon>
        <taxon>Embryophyta</taxon>
        <taxon>Tracheophyta</taxon>
        <taxon>Spermatophyta</taxon>
        <taxon>Magnoliopsida</taxon>
        <taxon>Liliopsida</taxon>
        <taxon>Asparagales</taxon>
        <taxon>Orchidaceae</taxon>
        <taxon>Epidendroideae</taxon>
        <taxon>Malaxideae</taxon>
        <taxon>Dendrobiinae</taxon>
        <taxon>Dendrobium</taxon>
    </lineage>
</organism>
<feature type="region of interest" description="Disordered" evidence="1">
    <location>
        <begin position="466"/>
        <end position="503"/>
    </location>
</feature>
<dbReference type="Proteomes" id="UP001552299">
    <property type="component" value="Unassembled WGS sequence"/>
</dbReference>
<evidence type="ECO:0008006" key="4">
    <source>
        <dbReference type="Google" id="ProtNLM"/>
    </source>
</evidence>
<feature type="region of interest" description="Disordered" evidence="1">
    <location>
        <begin position="656"/>
        <end position="678"/>
    </location>
</feature>
<evidence type="ECO:0000256" key="1">
    <source>
        <dbReference type="SAM" id="MobiDB-lite"/>
    </source>
</evidence>
<accession>A0ABD0UNI7</accession>
<feature type="compositionally biased region" description="Basic and acidic residues" evidence="1">
    <location>
        <begin position="472"/>
        <end position="482"/>
    </location>
</feature>
<dbReference type="EMBL" id="JANQDX010000014">
    <property type="protein sequence ID" value="KAL0911916.1"/>
    <property type="molecule type" value="Genomic_DNA"/>
</dbReference>
<reference evidence="2 3" key="1">
    <citation type="journal article" date="2024" name="Plant Biotechnol. J.">
        <title>Dendrobium thyrsiflorum genome and its molecular insights into genes involved in important horticultural traits.</title>
        <authorList>
            <person name="Chen B."/>
            <person name="Wang J.Y."/>
            <person name="Zheng P.J."/>
            <person name="Li K.L."/>
            <person name="Liang Y.M."/>
            <person name="Chen X.F."/>
            <person name="Zhang C."/>
            <person name="Zhao X."/>
            <person name="He X."/>
            <person name="Zhang G.Q."/>
            <person name="Liu Z.J."/>
            <person name="Xu Q."/>
        </authorList>
    </citation>
    <scope>NUCLEOTIDE SEQUENCE [LARGE SCALE GENOMIC DNA]</scope>
    <source>
        <strain evidence="2">GZMU011</strain>
    </source>
</reference>
<feature type="compositionally biased region" description="Polar residues" evidence="1">
    <location>
        <begin position="169"/>
        <end position="182"/>
    </location>
</feature>
<keyword evidence="3" id="KW-1185">Reference proteome</keyword>
<feature type="compositionally biased region" description="Polar residues" evidence="1">
    <location>
        <begin position="656"/>
        <end position="668"/>
    </location>
</feature>
<feature type="region of interest" description="Disordered" evidence="1">
    <location>
        <begin position="299"/>
        <end position="351"/>
    </location>
</feature>